<dbReference type="GO" id="GO:0016740">
    <property type="term" value="F:transferase activity"/>
    <property type="evidence" value="ECO:0007669"/>
    <property type="project" value="UniProtKB-KW"/>
</dbReference>
<organism evidence="3 4">
    <name type="scientific">Glaciihabitans tibetensis</name>
    <dbReference type="NCBI Taxonomy" id="1266600"/>
    <lineage>
        <taxon>Bacteria</taxon>
        <taxon>Bacillati</taxon>
        <taxon>Actinomycetota</taxon>
        <taxon>Actinomycetes</taxon>
        <taxon>Micrococcales</taxon>
        <taxon>Microbacteriaceae</taxon>
        <taxon>Glaciihabitans</taxon>
    </lineage>
</organism>
<dbReference type="Proteomes" id="UP000237983">
    <property type="component" value="Unassembled WGS sequence"/>
</dbReference>
<proteinExistence type="predicted"/>
<name>A0A2T0VE43_9MICO</name>
<dbReference type="Pfam" id="PF00132">
    <property type="entry name" value="Hexapep"/>
    <property type="match status" value="1"/>
</dbReference>
<dbReference type="PANTHER" id="PTHR43300:SF11">
    <property type="entry name" value="ACETYLTRANSFERASE RV3034C-RELATED"/>
    <property type="match status" value="1"/>
</dbReference>
<protein>
    <submittedName>
        <fullName evidence="3">Acetyltransferase-like isoleucine patch superfamily enzyme</fullName>
    </submittedName>
</protein>
<evidence type="ECO:0000313" key="3">
    <source>
        <dbReference type="EMBL" id="PRY68420.1"/>
    </source>
</evidence>
<sequence>MMIDRFQYSPWDFWAKADATAQAQQIATQRALTAERPGVTFGGECFVSDLASVDNDELALGDRSYIAAGAYLTGSLSTGRDCSINAYTVLRGDVRIGDAVRIGAHTSILGFNHTMSDPGIEMFRQPLTTEGIRIGNDVWIGSHVVILDGVTVGDQSVLAAGAVVTKDVPAGAIVGGNPAKLIRWRVPQADHPLAPSDQSLARADQPHAPGDVVVTSNNDLAARVAAFAETARAQAVALLDRSFSEETGLFVDRPGNSPTVRAQCDAIEIADLLLDTAPPQLPADQQLERLRGWQDAATGAVASLGAGSMQLASAGFDDPDAAYHVLCVGYALQLLGTGFAHPITLVTAASATDIAVAMNELPWTTNAWGAGHQVDAYGTALHLSRLRGDEVPTGTTEALFGWLLTHADPTTGMWGSPNREDGLLQLVNGFYRASRGTFAQFGLPVPYPERVIDTVLQHARDERFFSAGRQNACNVLDIAHPLWLTAGSGYRSEEITALASRLLNAALDHWSDGEGFGFRAPAPHLAGLDETTPGLQGTEMWLAIIWYLSDLAGVSDALGYRPRGIHRPEPAPH</sequence>
<dbReference type="PANTHER" id="PTHR43300">
    <property type="entry name" value="ACETYLTRANSFERASE"/>
    <property type="match status" value="1"/>
</dbReference>
<evidence type="ECO:0000313" key="4">
    <source>
        <dbReference type="Proteomes" id="UP000237983"/>
    </source>
</evidence>
<dbReference type="PROSITE" id="PS00101">
    <property type="entry name" value="HEXAPEP_TRANSFERASES"/>
    <property type="match status" value="1"/>
</dbReference>
<keyword evidence="1 3" id="KW-0808">Transferase</keyword>
<reference evidence="3 4" key="1">
    <citation type="submission" date="2018-03" db="EMBL/GenBank/DDBJ databases">
        <title>Genomic Encyclopedia of Type Strains, Phase III (KMG-III): the genomes of soil and plant-associated and newly described type strains.</title>
        <authorList>
            <person name="Whitman W."/>
        </authorList>
    </citation>
    <scope>NUCLEOTIDE SEQUENCE [LARGE SCALE GENOMIC DNA]</scope>
    <source>
        <strain evidence="3 4">CGMCC 1.12484</strain>
    </source>
</reference>
<dbReference type="EMBL" id="PVTL01000004">
    <property type="protein sequence ID" value="PRY68420.1"/>
    <property type="molecule type" value="Genomic_DNA"/>
</dbReference>
<accession>A0A2T0VE43</accession>
<dbReference type="InterPro" id="IPR018357">
    <property type="entry name" value="Hexapep_transf_CS"/>
</dbReference>
<dbReference type="SUPFAM" id="SSF51161">
    <property type="entry name" value="Trimeric LpxA-like enzymes"/>
    <property type="match status" value="1"/>
</dbReference>
<dbReference type="InterPro" id="IPR001451">
    <property type="entry name" value="Hexapep"/>
</dbReference>
<dbReference type="InterPro" id="IPR011004">
    <property type="entry name" value="Trimer_LpxA-like_sf"/>
</dbReference>
<evidence type="ECO:0000256" key="1">
    <source>
        <dbReference type="ARBA" id="ARBA00022679"/>
    </source>
</evidence>
<dbReference type="AlphaFoldDB" id="A0A2T0VE43"/>
<keyword evidence="4" id="KW-1185">Reference proteome</keyword>
<comment type="caution">
    <text evidence="3">The sequence shown here is derived from an EMBL/GenBank/DDBJ whole genome shotgun (WGS) entry which is preliminary data.</text>
</comment>
<keyword evidence="2" id="KW-0677">Repeat</keyword>
<dbReference type="InterPro" id="IPR050179">
    <property type="entry name" value="Trans_hexapeptide_repeat"/>
</dbReference>
<evidence type="ECO:0000256" key="2">
    <source>
        <dbReference type="ARBA" id="ARBA00022737"/>
    </source>
</evidence>
<dbReference type="CDD" id="cd04647">
    <property type="entry name" value="LbH_MAT_like"/>
    <property type="match status" value="1"/>
</dbReference>
<gene>
    <name evidence="3" type="ORF">B0I08_104122</name>
</gene>
<dbReference type="Gene3D" id="2.160.10.10">
    <property type="entry name" value="Hexapeptide repeat proteins"/>
    <property type="match status" value="1"/>
</dbReference>